<feature type="compositionally biased region" description="Polar residues" evidence="1">
    <location>
        <begin position="189"/>
        <end position="204"/>
    </location>
</feature>
<feature type="compositionally biased region" description="Polar residues" evidence="1">
    <location>
        <begin position="360"/>
        <end position="369"/>
    </location>
</feature>
<dbReference type="EMBL" id="GACK01011199">
    <property type="protein sequence ID" value="JAA53835.1"/>
    <property type="molecule type" value="mRNA"/>
</dbReference>
<dbReference type="Gene3D" id="4.10.410.10">
    <property type="entry name" value="Pancreatic trypsin inhibitor Kunitz domain"/>
    <property type="match status" value="1"/>
</dbReference>
<sequence>MATVNIPTVLALFFAVVACEASAIKGLEPGPPDLLPSEAERSGPPADTSPKEETPGLTASLPLAGIPGYDERCNMQATTAKTRCRSTDGGKKRRKGFYLDPTTRKCLPSCDENAPFRYKIHCNAICRTERACHFSATGFPCGFRTMHPVYIYNRTRKSCVKAYDCDYYGNKFVTLKECRKTCVKGALQRTPQQARSTTRTNNELPNRIPNFVPPTNGLPTPALPGASIGQFITGNPDAVGGSQQQSSTVGTSSHASMHMQSSVPNVAQSRRGVATGSLLPDVQVVTANPPSSGAAGAFQRPRRTSDPGLTESRERISPETDIFGVGTGSTRTGVTAASNPSDTSEESLSLDLGLGGPRGTSNIDISSSRGPPGVSRTLSRTRFSLPPRLGPTSPLSGLSVGPPELEIVQVGTGPKPGPHTGPRPNRRRPGRSHFGISAKPENFGVGLSPSRVSSSGGQLQPSSPAGAPAGPWLEIPGTGMSRRPTSSSGTNAEMPGSTMIPGIHHPSLSVQPGLSRPQINGPRRIPRINEGSASEPSTIPDNLDLGLTTVGISPHTGSRRSSMSNTPESGLTKSILMVKHGQPGGGPPAVPPVPGTSKQGPVKTGISGPQVPSLQVNPVAPVLQEPSLPPAPSLNQNLLPTRPPTQTIGTNKEGPVKTATSSLLAPSHPVRPVAPVLQTPSLPPMPPLTQNLLQKQPTIQKGGTSKEGPVKTGTSGPKAPSLPVIPAVAVQPKPRLPPSPSLNENRIHKRPTSQKIESQITLGSQVIIQGSLNDERLVKKIRKGGNEGIQLPVSEHELPLRMEPLNEPPLKGFSLTMLPKDSAPAKLPGLLKIKTVRK</sequence>
<feature type="compositionally biased region" description="Polar residues" evidence="1">
    <location>
        <begin position="633"/>
        <end position="650"/>
    </location>
</feature>
<feature type="region of interest" description="Disordered" evidence="1">
    <location>
        <begin position="189"/>
        <end position="268"/>
    </location>
</feature>
<proteinExistence type="evidence at transcript level"/>
<feature type="compositionally biased region" description="Polar residues" evidence="1">
    <location>
        <begin position="688"/>
        <end position="703"/>
    </location>
</feature>
<name>L7LQA3_RHIPC</name>
<feature type="compositionally biased region" description="Polar residues" evidence="1">
    <location>
        <begin position="254"/>
        <end position="268"/>
    </location>
</feature>
<feature type="compositionally biased region" description="Polar residues" evidence="1">
    <location>
        <begin position="555"/>
        <end position="572"/>
    </location>
</feature>
<reference evidence="3" key="1">
    <citation type="submission" date="2012-11" db="EMBL/GenBank/DDBJ databases">
        <authorList>
            <person name="Lucero-Rivera Y.E."/>
            <person name="Tovar-Ramirez D."/>
        </authorList>
    </citation>
    <scope>NUCLEOTIDE SEQUENCE</scope>
    <source>
        <tissue evidence="3">Salivary gland</tissue>
    </source>
</reference>
<evidence type="ECO:0000256" key="1">
    <source>
        <dbReference type="SAM" id="MobiDB-lite"/>
    </source>
</evidence>
<feature type="chain" id="PRO_5003980056" evidence="2">
    <location>
        <begin position="22"/>
        <end position="838"/>
    </location>
</feature>
<feature type="compositionally biased region" description="Polar residues" evidence="1">
    <location>
        <begin position="531"/>
        <end position="540"/>
    </location>
</feature>
<reference evidence="3" key="2">
    <citation type="journal article" date="2015" name="J. Proteomics">
        <title>Sexual differences in the sialomes of the zebra tick, Rhipicephalus pulchellus.</title>
        <authorList>
            <person name="Tan A.W."/>
            <person name="Francischetti I.M."/>
            <person name="Slovak M."/>
            <person name="Kini R.M."/>
            <person name="Ribeiro J.M."/>
        </authorList>
    </citation>
    <scope>NUCLEOTIDE SEQUENCE</scope>
    <source>
        <tissue evidence="3">Salivary gland</tissue>
    </source>
</reference>
<accession>L7LQA3</accession>
<feature type="compositionally biased region" description="Pro residues" evidence="1">
    <location>
        <begin position="585"/>
        <end position="594"/>
    </location>
</feature>
<feature type="region of interest" description="Disordered" evidence="1">
    <location>
        <begin position="29"/>
        <end position="65"/>
    </location>
</feature>
<protein>
    <submittedName>
        <fullName evidence="3">Putative bilaris</fullName>
    </submittedName>
</protein>
<feature type="region of interest" description="Disordered" evidence="1">
    <location>
        <begin position="283"/>
        <end position="756"/>
    </location>
</feature>
<feature type="compositionally biased region" description="Low complexity" evidence="1">
    <location>
        <begin position="453"/>
        <end position="471"/>
    </location>
</feature>
<feature type="signal peptide" evidence="2">
    <location>
        <begin position="1"/>
        <end position="21"/>
    </location>
</feature>
<dbReference type="InterPro" id="IPR036880">
    <property type="entry name" value="Kunitz_BPTI_sf"/>
</dbReference>
<dbReference type="AlphaFoldDB" id="L7LQA3"/>
<organism evidence="3">
    <name type="scientific">Rhipicephalus pulchellus</name>
    <name type="common">Yellow backed tick</name>
    <name type="synonym">Dermacentor pulchellus</name>
    <dbReference type="NCBI Taxonomy" id="72859"/>
    <lineage>
        <taxon>Eukaryota</taxon>
        <taxon>Metazoa</taxon>
        <taxon>Ecdysozoa</taxon>
        <taxon>Arthropoda</taxon>
        <taxon>Chelicerata</taxon>
        <taxon>Arachnida</taxon>
        <taxon>Acari</taxon>
        <taxon>Parasitiformes</taxon>
        <taxon>Ixodida</taxon>
        <taxon>Ixodoidea</taxon>
        <taxon>Ixodidae</taxon>
        <taxon>Rhipicephalinae</taxon>
        <taxon>Rhipicephalus</taxon>
        <taxon>Rhipicephalus</taxon>
    </lineage>
</organism>
<evidence type="ECO:0000256" key="2">
    <source>
        <dbReference type="SAM" id="SignalP"/>
    </source>
</evidence>
<feature type="compositionally biased region" description="Low complexity" evidence="1">
    <location>
        <begin position="239"/>
        <end position="253"/>
    </location>
</feature>
<dbReference type="GO" id="GO:0004867">
    <property type="term" value="F:serine-type endopeptidase inhibitor activity"/>
    <property type="evidence" value="ECO:0007669"/>
    <property type="project" value="InterPro"/>
</dbReference>
<dbReference type="SUPFAM" id="SSF57362">
    <property type="entry name" value="BPTI-like"/>
    <property type="match status" value="1"/>
</dbReference>
<keyword evidence="2" id="KW-0732">Signal</keyword>
<evidence type="ECO:0000313" key="3">
    <source>
        <dbReference type="EMBL" id="JAA53835.1"/>
    </source>
</evidence>
<feature type="compositionally biased region" description="Low complexity" evidence="1">
    <location>
        <begin position="328"/>
        <end position="352"/>
    </location>
</feature>